<dbReference type="SUPFAM" id="SSF81324">
    <property type="entry name" value="Voltage-gated potassium channels"/>
    <property type="match status" value="1"/>
</dbReference>
<proteinExistence type="predicted"/>
<keyword evidence="8" id="KW-1185">Reference proteome</keyword>
<feature type="transmembrane region" description="Helical" evidence="5">
    <location>
        <begin position="334"/>
        <end position="359"/>
    </location>
</feature>
<dbReference type="OrthoDB" id="416585at2759"/>
<gene>
    <name evidence="7" type="ORF">TRFO_21367</name>
</gene>
<dbReference type="InterPro" id="IPR028747">
    <property type="entry name" value="CatSper2"/>
</dbReference>
<feature type="transmembrane region" description="Helical" evidence="5">
    <location>
        <begin position="191"/>
        <end position="211"/>
    </location>
</feature>
<dbReference type="GO" id="GO:0048240">
    <property type="term" value="P:sperm capacitation"/>
    <property type="evidence" value="ECO:0007669"/>
    <property type="project" value="TreeGrafter"/>
</dbReference>
<dbReference type="GO" id="GO:0009566">
    <property type="term" value="P:fertilization"/>
    <property type="evidence" value="ECO:0007669"/>
    <property type="project" value="TreeGrafter"/>
</dbReference>
<evidence type="ECO:0000256" key="5">
    <source>
        <dbReference type="SAM" id="Phobius"/>
    </source>
</evidence>
<dbReference type="AlphaFoldDB" id="A0A1J4KF46"/>
<evidence type="ECO:0000259" key="6">
    <source>
        <dbReference type="Pfam" id="PF00520"/>
    </source>
</evidence>
<accession>A0A1J4KF46</accession>
<feature type="transmembrane region" description="Helical" evidence="5">
    <location>
        <begin position="261"/>
        <end position="283"/>
    </location>
</feature>
<dbReference type="EMBL" id="MLAK01000633">
    <property type="protein sequence ID" value="OHT09650.1"/>
    <property type="molecule type" value="Genomic_DNA"/>
</dbReference>
<evidence type="ECO:0000313" key="7">
    <source>
        <dbReference type="EMBL" id="OHT09650.1"/>
    </source>
</evidence>
<comment type="subcellular location">
    <subcellularLocation>
        <location evidence="1">Membrane</location>
        <topology evidence="1">Multi-pass membrane protein</topology>
    </subcellularLocation>
</comment>
<evidence type="ECO:0000256" key="1">
    <source>
        <dbReference type="ARBA" id="ARBA00004141"/>
    </source>
</evidence>
<keyword evidence="4 5" id="KW-0472">Membrane</keyword>
<dbReference type="GO" id="GO:0030317">
    <property type="term" value="P:flagellated sperm motility"/>
    <property type="evidence" value="ECO:0007669"/>
    <property type="project" value="InterPro"/>
</dbReference>
<protein>
    <recommendedName>
        <fullName evidence="6">Ion transport domain-containing protein</fullName>
    </recommendedName>
</protein>
<feature type="domain" description="Ion transport" evidence="6">
    <location>
        <begin position="125"/>
        <end position="368"/>
    </location>
</feature>
<organism evidence="7 8">
    <name type="scientific">Tritrichomonas foetus</name>
    <dbReference type="NCBI Taxonomy" id="1144522"/>
    <lineage>
        <taxon>Eukaryota</taxon>
        <taxon>Metamonada</taxon>
        <taxon>Parabasalia</taxon>
        <taxon>Tritrichomonadida</taxon>
        <taxon>Tritrichomonadidae</taxon>
        <taxon>Tritrichomonas</taxon>
    </lineage>
</organism>
<evidence type="ECO:0000256" key="4">
    <source>
        <dbReference type="ARBA" id="ARBA00023136"/>
    </source>
</evidence>
<dbReference type="InterPro" id="IPR005821">
    <property type="entry name" value="Ion_trans_dom"/>
</dbReference>
<evidence type="ECO:0000256" key="3">
    <source>
        <dbReference type="ARBA" id="ARBA00022989"/>
    </source>
</evidence>
<dbReference type="PANTHER" id="PTHR46923:SF1">
    <property type="entry name" value="CATION CHANNEL SPERM-ASSOCIATED PROTEIN 2"/>
    <property type="match status" value="1"/>
</dbReference>
<dbReference type="Gene3D" id="1.20.120.350">
    <property type="entry name" value="Voltage-gated potassium channels. Chain C"/>
    <property type="match status" value="1"/>
</dbReference>
<feature type="transmembrane region" description="Helical" evidence="5">
    <location>
        <begin position="125"/>
        <end position="146"/>
    </location>
</feature>
<evidence type="ECO:0000256" key="2">
    <source>
        <dbReference type="ARBA" id="ARBA00022692"/>
    </source>
</evidence>
<dbReference type="GO" id="GO:0005227">
    <property type="term" value="F:calcium-activated cation channel activity"/>
    <property type="evidence" value="ECO:0007669"/>
    <property type="project" value="InterPro"/>
</dbReference>
<dbReference type="Proteomes" id="UP000179807">
    <property type="component" value="Unassembled WGS sequence"/>
</dbReference>
<dbReference type="GeneID" id="94836626"/>
<name>A0A1J4KF46_9EUKA</name>
<keyword evidence="3 5" id="KW-1133">Transmembrane helix</keyword>
<dbReference type="RefSeq" id="XP_068362786.1">
    <property type="nucleotide sequence ID" value="XM_068501922.1"/>
</dbReference>
<keyword evidence="2 5" id="KW-0812">Transmembrane</keyword>
<evidence type="ECO:0000313" key="8">
    <source>
        <dbReference type="Proteomes" id="UP000179807"/>
    </source>
</evidence>
<reference evidence="7" key="1">
    <citation type="submission" date="2016-10" db="EMBL/GenBank/DDBJ databases">
        <authorList>
            <person name="Benchimol M."/>
            <person name="Almeida L.G."/>
            <person name="Vasconcelos A.T."/>
            <person name="Perreira-Neves A."/>
            <person name="Rosa I.A."/>
            <person name="Tasca T."/>
            <person name="Bogo M.R."/>
            <person name="de Souza W."/>
        </authorList>
    </citation>
    <scope>NUCLEOTIDE SEQUENCE [LARGE SCALE GENOMIC DNA]</scope>
    <source>
        <strain evidence="7">K</strain>
    </source>
</reference>
<dbReference type="GO" id="GO:0036128">
    <property type="term" value="C:CatSper complex"/>
    <property type="evidence" value="ECO:0007669"/>
    <property type="project" value="InterPro"/>
</dbReference>
<comment type="caution">
    <text evidence="7">The sequence shown here is derived from an EMBL/GenBank/DDBJ whole genome shotgun (WGS) entry which is preliminary data.</text>
</comment>
<dbReference type="Gene3D" id="1.10.287.70">
    <property type="match status" value="1"/>
</dbReference>
<dbReference type="VEuPathDB" id="TrichDB:TRFO_21367"/>
<dbReference type="PANTHER" id="PTHR46923">
    <property type="entry name" value="CATION CHANNEL SPERM-ASSOCIATED PROTEIN 2"/>
    <property type="match status" value="1"/>
</dbReference>
<dbReference type="Pfam" id="PF00520">
    <property type="entry name" value="Ion_trans"/>
    <property type="match status" value="1"/>
</dbReference>
<dbReference type="InterPro" id="IPR027359">
    <property type="entry name" value="Volt_channel_dom_sf"/>
</dbReference>
<sequence>MRNEDFIPEDDKDTDLSDAINLGGAISLRSMLLRHQLAQEIRVMNCENLGSAYHLSASNHTKSEEYTKSLARILQYTPFQPIGNPPIIRNEPGKHIKIARRRNVLRYRYSVPFFYTAFKITKNVFFKYFVTLLLLVNICTSVYLISADEEENALAFTVLRNFEFGFTVIFCVEMCLKIIAKGKSFLNDIPLIVDLVLLIASILPPGFIILICTDLNYDIMELKEKIKVVYILNAIRVFRLVPRTPPLLRTTKALLKPYKTLAYIGFLILLIMYIFAILGMHLFYSYTIYKSDDFEYQYKFESFANSMVTVFQILTFDCWLQMCKEISQVASAIVTYIYFIAWVWLGAFVFANIFVGVLVDQFKQETERMAEQKENERIAKYSIQARKKHAKGTSNVRKFSPQMQLTGQEISQKVSQLYSQFEAFETNTKSIGTDENFKTEVCRLLKHMGQDYETIWTNEELYKYYKTLCQISDNISEMEQLEKIASQAIHSCLETK</sequence>